<comment type="caution">
    <text evidence="2">The sequence shown here is derived from an EMBL/GenBank/DDBJ whole genome shotgun (WGS) entry which is preliminary data.</text>
</comment>
<dbReference type="AlphaFoldDB" id="A0A5S4G1I4"/>
<organism evidence="2 3">
    <name type="scientific">Actinomadura geliboluensis</name>
    <dbReference type="NCBI Taxonomy" id="882440"/>
    <lineage>
        <taxon>Bacteria</taxon>
        <taxon>Bacillati</taxon>
        <taxon>Actinomycetota</taxon>
        <taxon>Actinomycetes</taxon>
        <taxon>Streptosporangiales</taxon>
        <taxon>Thermomonosporaceae</taxon>
        <taxon>Actinomadura</taxon>
    </lineage>
</organism>
<keyword evidence="3" id="KW-1185">Reference proteome</keyword>
<dbReference type="InterPro" id="IPR007278">
    <property type="entry name" value="DUF397"/>
</dbReference>
<feature type="domain" description="DUF397" evidence="1">
    <location>
        <begin position="3"/>
        <end position="56"/>
    </location>
</feature>
<dbReference type="OrthoDB" id="3482302at2"/>
<dbReference type="EMBL" id="VCKZ01000563">
    <property type="protein sequence ID" value="TMR26364.1"/>
    <property type="molecule type" value="Genomic_DNA"/>
</dbReference>
<reference evidence="2 3" key="1">
    <citation type="submission" date="2019-05" db="EMBL/GenBank/DDBJ databases">
        <title>Draft genome sequence of Actinomadura geliboluensis A8036.</title>
        <authorList>
            <person name="Saricaoglu S."/>
            <person name="Isik K."/>
        </authorList>
    </citation>
    <scope>NUCLEOTIDE SEQUENCE [LARGE SCALE GENOMIC DNA]</scope>
    <source>
        <strain evidence="2 3">A8036</strain>
    </source>
</reference>
<evidence type="ECO:0000313" key="3">
    <source>
        <dbReference type="Proteomes" id="UP000305238"/>
    </source>
</evidence>
<dbReference type="Pfam" id="PF04149">
    <property type="entry name" value="DUF397"/>
    <property type="match status" value="1"/>
</dbReference>
<evidence type="ECO:0000259" key="1">
    <source>
        <dbReference type="Pfam" id="PF04149"/>
    </source>
</evidence>
<name>A0A5S4G1I4_9ACTN</name>
<proteinExistence type="predicted"/>
<sequence>MSEWRKSSRSGGVNDNACVELARLGGTVGVRDSKNPDAGHLGLSRREFSQLVARIKRGGLTLLAGD</sequence>
<dbReference type="RefSeq" id="WP_138641936.1">
    <property type="nucleotide sequence ID" value="NZ_JASWDG010000008.1"/>
</dbReference>
<gene>
    <name evidence="2" type="ORF">ETD96_41350</name>
</gene>
<evidence type="ECO:0000313" key="2">
    <source>
        <dbReference type="EMBL" id="TMR26364.1"/>
    </source>
</evidence>
<dbReference type="Proteomes" id="UP000305238">
    <property type="component" value="Unassembled WGS sequence"/>
</dbReference>
<protein>
    <submittedName>
        <fullName evidence="2">DUF397 domain-containing protein</fullName>
    </submittedName>
</protein>
<accession>A0A5S4G1I4</accession>